<evidence type="ECO:0000259" key="6">
    <source>
        <dbReference type="Pfam" id="PF07980"/>
    </source>
</evidence>
<evidence type="ECO:0000256" key="5">
    <source>
        <dbReference type="ARBA" id="ARBA00023237"/>
    </source>
</evidence>
<comment type="similarity">
    <text evidence="2">Belongs to the SusD family.</text>
</comment>
<dbReference type="InterPro" id="IPR012944">
    <property type="entry name" value="SusD_RagB_dom"/>
</dbReference>
<organism evidence="8 9">
    <name type="scientific">Flavivirga aquimarina</name>
    <dbReference type="NCBI Taxonomy" id="2027862"/>
    <lineage>
        <taxon>Bacteria</taxon>
        <taxon>Pseudomonadati</taxon>
        <taxon>Bacteroidota</taxon>
        <taxon>Flavobacteriia</taxon>
        <taxon>Flavobacteriales</taxon>
        <taxon>Flavobacteriaceae</taxon>
        <taxon>Flavivirga</taxon>
    </lineage>
</organism>
<feature type="domain" description="RagB/SusD" evidence="6">
    <location>
        <begin position="283"/>
        <end position="497"/>
    </location>
</feature>
<dbReference type="Pfam" id="PF14322">
    <property type="entry name" value="SusD-like_3"/>
    <property type="match status" value="1"/>
</dbReference>
<keyword evidence="5" id="KW-0998">Cell outer membrane</keyword>
<dbReference type="Pfam" id="PF07980">
    <property type="entry name" value="SusD_RagB"/>
    <property type="match status" value="1"/>
</dbReference>
<evidence type="ECO:0000259" key="7">
    <source>
        <dbReference type="Pfam" id="PF14322"/>
    </source>
</evidence>
<evidence type="ECO:0000313" key="8">
    <source>
        <dbReference type="EMBL" id="MDO5971782.1"/>
    </source>
</evidence>
<evidence type="ECO:0000256" key="3">
    <source>
        <dbReference type="ARBA" id="ARBA00022729"/>
    </source>
</evidence>
<keyword evidence="4" id="KW-0472">Membrane</keyword>
<protein>
    <submittedName>
        <fullName evidence="8">RagB/SusD family nutrient uptake outer membrane protein</fullName>
    </submittedName>
</protein>
<dbReference type="Proteomes" id="UP001176883">
    <property type="component" value="Unassembled WGS sequence"/>
</dbReference>
<dbReference type="EMBL" id="JAUOEK010000172">
    <property type="protein sequence ID" value="MDO5971782.1"/>
    <property type="molecule type" value="Genomic_DNA"/>
</dbReference>
<evidence type="ECO:0000313" key="9">
    <source>
        <dbReference type="Proteomes" id="UP001176883"/>
    </source>
</evidence>
<comment type="subcellular location">
    <subcellularLocation>
        <location evidence="1">Cell outer membrane</location>
    </subcellularLocation>
</comment>
<dbReference type="InterPro" id="IPR033985">
    <property type="entry name" value="SusD-like_N"/>
</dbReference>
<evidence type="ECO:0000256" key="1">
    <source>
        <dbReference type="ARBA" id="ARBA00004442"/>
    </source>
</evidence>
<evidence type="ECO:0000256" key="4">
    <source>
        <dbReference type="ARBA" id="ARBA00023136"/>
    </source>
</evidence>
<feature type="domain" description="SusD-like N-terminal" evidence="7">
    <location>
        <begin position="87"/>
        <end position="215"/>
    </location>
</feature>
<keyword evidence="9" id="KW-1185">Reference proteome</keyword>
<comment type="caution">
    <text evidence="8">The sequence shown here is derived from an EMBL/GenBank/DDBJ whole genome shotgun (WGS) entry which is preliminary data.</text>
</comment>
<keyword evidence="3" id="KW-0732">Signal</keyword>
<gene>
    <name evidence="8" type="ORF">Q4Q35_18425</name>
</gene>
<dbReference type="RefSeq" id="WP_303279496.1">
    <property type="nucleotide sequence ID" value="NZ_JAUOEK010000172.1"/>
</dbReference>
<evidence type="ECO:0000256" key="2">
    <source>
        <dbReference type="ARBA" id="ARBA00006275"/>
    </source>
</evidence>
<dbReference type="PROSITE" id="PS51257">
    <property type="entry name" value="PROKAR_LIPOPROTEIN"/>
    <property type="match status" value="1"/>
</dbReference>
<dbReference type="Gene3D" id="1.25.40.390">
    <property type="match status" value="1"/>
</dbReference>
<name>A0ABT8WFD1_9FLAO</name>
<sequence>MKILNISRKLSLGILISTFLVGCTDLEIDNIDSIIPEEEGGNPTEILSALYLNISGVYGAYNNAHALENVTSDLHIPPTRTTGDWADGGNWRSLHSHDWTPTHPEVNAAWTSLNRNIFAASEVLFWGGSDQEIAEAKFLRAYAMWQLTDLFGVVPIREVDEPVEINPIILSRQEALDRVIQDLNDAITALPSSAPANHNVATKEAAYALNARVYLNKAVYEADAPGSFNFSTTDMNEVIASADGVIDAGYTLTDDYYLNWRASGTENIFVSVNDMFSYWLPYLSSGQGGWNGFSITPELYDLYDTGDDRLGKGPGTTGYVFDSNDFDPSDDALNIPQGILVGQQYRKNGELLEGVNYVKETQLLGADPNAGYKLMKNIPDFPTKIVHFRYADVLLMKAEAILRGGTSSDTALDIINEIRASRNATLLTDVTLDDILEERGREMQWESVRRTDQIRFGTFLSGTWTEKSGTTDDHKWIFPIPEVQVSLNPNLEQNPGY</sequence>
<accession>A0ABT8WFD1</accession>
<proteinExistence type="inferred from homology"/>
<dbReference type="SUPFAM" id="SSF48452">
    <property type="entry name" value="TPR-like"/>
    <property type="match status" value="1"/>
</dbReference>
<reference evidence="8" key="1">
    <citation type="submission" date="2023-07" db="EMBL/GenBank/DDBJ databases">
        <title>Two novel species in the genus Flavivirga.</title>
        <authorList>
            <person name="Kwon K."/>
        </authorList>
    </citation>
    <scope>NUCLEOTIDE SEQUENCE</scope>
    <source>
        <strain evidence="8">KCTC 52353</strain>
    </source>
</reference>
<dbReference type="InterPro" id="IPR011990">
    <property type="entry name" value="TPR-like_helical_dom_sf"/>
</dbReference>